<dbReference type="Proteomes" id="UP000465778">
    <property type="component" value="Unassembled WGS sequence"/>
</dbReference>
<dbReference type="EMBL" id="VDEM01000006">
    <property type="protein sequence ID" value="KAF0825145.1"/>
    <property type="molecule type" value="Genomic_DNA"/>
</dbReference>
<proteinExistence type="predicted"/>
<reference evidence="1 2" key="1">
    <citation type="journal article" date="2020" name="G3 (Bethesda)">
        <title>Whole Genome Sequencing and Comparative Genomics of Two Nematicidal Bacillus Strains Reveals a Wide Range of Possible Virulence Factors.</title>
        <authorList>
            <person name="Susic N."/>
            <person name="Janezic S."/>
            <person name="Rupnik M."/>
            <person name="Geric Stare B."/>
        </authorList>
    </citation>
    <scope>NUCLEOTIDE SEQUENCE [LARGE SCALE GENOMIC DNA]</scope>
    <source>
        <strain evidence="1 2">I-1582</strain>
    </source>
</reference>
<sequence length="66" mass="7586">MIYKIKQLKIGLLVLTVIGIGSGCNESQNQLGENNNDLSISQVHTSFLFRFLTRFFIDINKLYKHI</sequence>
<gene>
    <name evidence="1" type="ORF">KIS1582_0932</name>
</gene>
<dbReference type="PROSITE" id="PS51257">
    <property type="entry name" value="PROKAR_LIPOPROTEIN"/>
    <property type="match status" value="1"/>
</dbReference>
<evidence type="ECO:0000313" key="1">
    <source>
        <dbReference type="EMBL" id="KAF0825145.1"/>
    </source>
</evidence>
<comment type="caution">
    <text evidence="1">The sequence shown here is derived from an EMBL/GenBank/DDBJ whole genome shotgun (WGS) entry which is preliminary data.</text>
</comment>
<name>A0A380X9E0_CYTFI</name>
<organism evidence="1 2">
    <name type="scientific">Cytobacillus firmus</name>
    <name type="common">Bacillus firmus</name>
    <dbReference type="NCBI Taxonomy" id="1399"/>
    <lineage>
        <taxon>Bacteria</taxon>
        <taxon>Bacillati</taxon>
        <taxon>Bacillota</taxon>
        <taxon>Bacilli</taxon>
        <taxon>Bacillales</taxon>
        <taxon>Bacillaceae</taxon>
        <taxon>Cytobacillus</taxon>
    </lineage>
</organism>
<evidence type="ECO:0000313" key="2">
    <source>
        <dbReference type="Proteomes" id="UP000465778"/>
    </source>
</evidence>
<accession>A0A380X9E0</accession>
<dbReference type="AlphaFoldDB" id="A0A380X9E0"/>
<protein>
    <submittedName>
        <fullName evidence="1">Uncharacterized protein</fullName>
    </submittedName>
</protein>